<reference evidence="2" key="1">
    <citation type="journal article" date="2023" name="Science">
        <title>Genome structures resolve the early diversification of teleost fishes.</title>
        <authorList>
            <person name="Parey E."/>
            <person name="Louis A."/>
            <person name="Montfort J."/>
            <person name="Bouchez O."/>
            <person name="Roques C."/>
            <person name="Iampietro C."/>
            <person name="Lluch J."/>
            <person name="Castinel A."/>
            <person name="Donnadieu C."/>
            <person name="Desvignes T."/>
            <person name="Floi Bucao C."/>
            <person name="Jouanno E."/>
            <person name="Wen M."/>
            <person name="Mejri S."/>
            <person name="Dirks R."/>
            <person name="Jansen H."/>
            <person name="Henkel C."/>
            <person name="Chen W.J."/>
            <person name="Zahm M."/>
            <person name="Cabau C."/>
            <person name="Klopp C."/>
            <person name="Thompson A.W."/>
            <person name="Robinson-Rechavi M."/>
            <person name="Braasch I."/>
            <person name="Lecointre G."/>
            <person name="Bobe J."/>
            <person name="Postlethwait J.H."/>
            <person name="Berthelot C."/>
            <person name="Roest Crollius H."/>
            <person name="Guiguen Y."/>
        </authorList>
    </citation>
    <scope>NUCLEOTIDE SEQUENCE</scope>
    <source>
        <strain evidence="2">NC1722</strain>
    </source>
</reference>
<sequence>MKSRSTKANFLRGTQGPSSSGTALHCRLSGLRCELRSGTVGLLITAFSTRQQAASTDRIDLSVTGSSVSKLHSNPGCTDEARLLHGSCREAVATGGLVWHGSVHYGEADRTSEWGYMTLAGLPLRAPD</sequence>
<comment type="caution">
    <text evidence="2">The sequence shown here is derived from an EMBL/GenBank/DDBJ whole genome shotgun (WGS) entry which is preliminary data.</text>
</comment>
<dbReference type="EMBL" id="JAINUG010000043">
    <property type="protein sequence ID" value="KAJ8406443.1"/>
    <property type="molecule type" value="Genomic_DNA"/>
</dbReference>
<dbReference type="AlphaFoldDB" id="A0AAD7SQJ9"/>
<organism evidence="2 3">
    <name type="scientific">Aldrovandia affinis</name>
    <dbReference type="NCBI Taxonomy" id="143900"/>
    <lineage>
        <taxon>Eukaryota</taxon>
        <taxon>Metazoa</taxon>
        <taxon>Chordata</taxon>
        <taxon>Craniata</taxon>
        <taxon>Vertebrata</taxon>
        <taxon>Euteleostomi</taxon>
        <taxon>Actinopterygii</taxon>
        <taxon>Neopterygii</taxon>
        <taxon>Teleostei</taxon>
        <taxon>Notacanthiformes</taxon>
        <taxon>Halosauridae</taxon>
        <taxon>Aldrovandia</taxon>
    </lineage>
</organism>
<name>A0AAD7SQJ9_9TELE</name>
<evidence type="ECO:0000313" key="3">
    <source>
        <dbReference type="Proteomes" id="UP001221898"/>
    </source>
</evidence>
<accession>A0AAD7SQJ9</accession>
<evidence type="ECO:0000256" key="1">
    <source>
        <dbReference type="SAM" id="MobiDB-lite"/>
    </source>
</evidence>
<evidence type="ECO:0000313" key="2">
    <source>
        <dbReference type="EMBL" id="KAJ8406443.1"/>
    </source>
</evidence>
<gene>
    <name evidence="2" type="ORF">AAFF_G00300170</name>
</gene>
<protein>
    <submittedName>
        <fullName evidence="2">Uncharacterized protein</fullName>
    </submittedName>
</protein>
<proteinExistence type="predicted"/>
<keyword evidence="3" id="KW-1185">Reference proteome</keyword>
<feature type="region of interest" description="Disordered" evidence="1">
    <location>
        <begin position="1"/>
        <end position="22"/>
    </location>
</feature>
<dbReference type="Proteomes" id="UP001221898">
    <property type="component" value="Unassembled WGS sequence"/>
</dbReference>